<evidence type="ECO:0000313" key="1">
    <source>
        <dbReference type="EMBL" id="WQH06886.1"/>
    </source>
</evidence>
<sequence>MSNTTTIKVGESAKTIMLSEGKALVLTGAPGTSGVAYLLDQALGGTNSLRSWTVGAGALAAIGPYENTQKIHITCSAGSIAATVKEAVLTISATPAPTAPGQPAKPVLTAMAGAVSLAWTPGAAGSTATTGNIWTDINGNVTQLTANPQVITAPAGTPYTGTVTTLNAQGAGLASVQADAVTPTAAPATLRTFETFDVAGNNTNTFNRVAVAELGRASLIIRSPASNTAQIALGYRDADNLNNPNPDFSAPVLINPGEEMFSDNDQMQYYARQNAATAVTGQFVEVERVITL</sequence>
<dbReference type="GeneID" id="43162715"/>
<protein>
    <submittedName>
        <fullName evidence="1">Uncharacterized protein</fullName>
    </submittedName>
</protein>
<gene>
    <name evidence="1" type="ORF">SR858_11310</name>
</gene>
<accession>A0ABZ0Y4A1</accession>
<reference evidence="1 2" key="1">
    <citation type="submission" date="2023-11" db="EMBL/GenBank/DDBJ databases">
        <title>MicrobeMod: A computational toolkit for identifying prokaryotic methylation and restriction-modification with nanopore sequencing.</title>
        <authorList>
            <person name="Crits-Christoph A."/>
            <person name="Kang S.C."/>
            <person name="Lee H."/>
            <person name="Ostrov N."/>
        </authorList>
    </citation>
    <scope>NUCLEOTIDE SEQUENCE [LARGE SCALE GENOMIC DNA]</scope>
    <source>
        <strain evidence="1 2">ATCC 25935</strain>
    </source>
</reference>
<name>A0ABZ0Y4A1_9BURK</name>
<proteinExistence type="predicted"/>
<dbReference type="RefSeq" id="WP_019920895.1">
    <property type="nucleotide sequence ID" value="NZ_CP140152.1"/>
</dbReference>
<keyword evidence="2" id="KW-1185">Reference proteome</keyword>
<organism evidence="1 2">
    <name type="scientific">Duganella zoogloeoides</name>
    <dbReference type="NCBI Taxonomy" id="75659"/>
    <lineage>
        <taxon>Bacteria</taxon>
        <taxon>Pseudomonadati</taxon>
        <taxon>Pseudomonadota</taxon>
        <taxon>Betaproteobacteria</taxon>
        <taxon>Burkholderiales</taxon>
        <taxon>Oxalobacteraceae</taxon>
        <taxon>Telluria group</taxon>
        <taxon>Duganella</taxon>
    </lineage>
</organism>
<dbReference type="EMBL" id="CP140152">
    <property type="protein sequence ID" value="WQH06886.1"/>
    <property type="molecule type" value="Genomic_DNA"/>
</dbReference>
<evidence type="ECO:0000313" key="2">
    <source>
        <dbReference type="Proteomes" id="UP001326110"/>
    </source>
</evidence>
<dbReference type="Proteomes" id="UP001326110">
    <property type="component" value="Chromosome"/>
</dbReference>